<evidence type="ECO:0000259" key="2">
    <source>
        <dbReference type="SMART" id="SM00065"/>
    </source>
</evidence>
<dbReference type="SUPFAM" id="SSF55781">
    <property type="entry name" value="GAF domain-like"/>
    <property type="match status" value="1"/>
</dbReference>
<evidence type="ECO:0000256" key="1">
    <source>
        <dbReference type="SAM" id="Coils"/>
    </source>
</evidence>
<reference evidence="4" key="1">
    <citation type="submission" date="2013-02" db="EMBL/GenBank/DDBJ databases">
        <title>The complete genome sequence of Corynebacterium casei LMG S-19264 (=DSM 44701).</title>
        <authorList>
            <person name="Ruckert C."/>
            <person name="Albersmeier A."/>
            <person name="Kalinowski J."/>
        </authorList>
    </citation>
    <scope>NUCLEOTIDE SEQUENCE [LARGE SCALE GENOMIC DNA]</scope>
    <source>
        <strain evidence="4">LMG S-19264</strain>
    </source>
</reference>
<gene>
    <name evidence="3" type="ORF">CCASEI_08295</name>
</gene>
<organism evidence="3 4">
    <name type="scientific">Corynebacterium casei LMG S-19264</name>
    <dbReference type="NCBI Taxonomy" id="1285583"/>
    <lineage>
        <taxon>Bacteria</taxon>
        <taxon>Bacillati</taxon>
        <taxon>Actinomycetota</taxon>
        <taxon>Actinomycetes</taxon>
        <taxon>Mycobacteriales</taxon>
        <taxon>Corynebacteriaceae</taxon>
        <taxon>Corynebacterium</taxon>
    </lineage>
</organism>
<proteinExistence type="predicted"/>
<keyword evidence="1" id="KW-0175">Coiled coil</keyword>
<dbReference type="InterPro" id="IPR042070">
    <property type="entry name" value="PucR_C-HTH_sf"/>
</dbReference>
<feature type="coiled-coil region" evidence="1">
    <location>
        <begin position="212"/>
        <end position="242"/>
    </location>
</feature>
<dbReference type="SMART" id="SM00065">
    <property type="entry name" value="GAF"/>
    <property type="match status" value="1"/>
</dbReference>
<dbReference type="InterPro" id="IPR003018">
    <property type="entry name" value="GAF"/>
</dbReference>
<name>A0ABN4CCX0_9CORY</name>
<dbReference type="Proteomes" id="UP000019226">
    <property type="component" value="Chromosome"/>
</dbReference>
<evidence type="ECO:0000313" key="4">
    <source>
        <dbReference type="Proteomes" id="UP000019226"/>
    </source>
</evidence>
<dbReference type="InterPro" id="IPR051448">
    <property type="entry name" value="CdaR-like_regulators"/>
</dbReference>
<accession>A0ABN4CCX0</accession>
<feature type="domain" description="GAF" evidence="2">
    <location>
        <begin position="65"/>
        <end position="216"/>
    </location>
</feature>
<dbReference type="PANTHER" id="PTHR33744">
    <property type="entry name" value="CARBOHYDRATE DIACID REGULATOR"/>
    <property type="match status" value="1"/>
</dbReference>
<dbReference type="Gene3D" id="1.10.10.2840">
    <property type="entry name" value="PucR C-terminal helix-turn-helix domain"/>
    <property type="match status" value="1"/>
</dbReference>
<protein>
    <submittedName>
        <fullName evidence="3">Nif-specific regulatory protein</fullName>
    </submittedName>
</protein>
<dbReference type="InterPro" id="IPR029016">
    <property type="entry name" value="GAF-like_dom_sf"/>
</dbReference>
<dbReference type="EMBL" id="CP004350">
    <property type="protein sequence ID" value="AHI20224.1"/>
    <property type="molecule type" value="Genomic_DNA"/>
</dbReference>
<dbReference type="PANTHER" id="PTHR33744:SF1">
    <property type="entry name" value="DNA-BINDING TRANSCRIPTIONAL ACTIVATOR ADER"/>
    <property type="match status" value="1"/>
</dbReference>
<dbReference type="Gene3D" id="3.30.450.40">
    <property type="match status" value="1"/>
</dbReference>
<keyword evidence="4" id="KW-1185">Reference proteome</keyword>
<dbReference type="Pfam" id="PF13185">
    <property type="entry name" value="GAF_2"/>
    <property type="match status" value="1"/>
</dbReference>
<dbReference type="InterPro" id="IPR025736">
    <property type="entry name" value="PucR_C-HTH_dom"/>
</dbReference>
<dbReference type="Pfam" id="PF13556">
    <property type="entry name" value="HTH_30"/>
    <property type="match status" value="1"/>
</dbReference>
<sequence length="621" mass="67636">MSFLSQVLNFINDESGVPDSLFQRLSPDERQALREFELGFRSSQHWKEITQGILAAAANLSRSKDKEDVLGDLVKSARSILHADVGYISLNNGEDHDTSVLVTSGVVTQQFKDIKIPLGVGVLGMVASRQGSAWTTDHASDPNVTHLPEVDAAVQAEGIRAILGAPLTRNGEIIGALMVGERRKRAYSPNEILVLESLASLASIALEKAELITSLEQSVEALRSAHQNREEQVNELQSLTDVDAILTRLLNQGARPESIARFVSERLNTHTWIFNEAGELLVAFPDQSISSELEKVVSRAQNEESFVTEAGYSAIALSVHERSLGVLSVATTVDEAGSRIVHRASATLATALVFRETLAAAEARQVDDVLRKVVAGTASREDVNRLRKLTGFDVNDFEKSCIVSIETVDLDLRASTVNSVLAGTGIAFSHENHICALVHCAVNISQKSVESAMEPLLDWANARQGDLFIGAVPLARDLESISRQHEKSCALTRSLRQLSLTGRVAMPDSFGSLGLLLGASSESVADIVEATIGELLFYDESHSTELARTALAYLEKNRNVADTARELYVHENTVRQRLDRIKIILGSAWAAGTSALDVHLALRAWTLSNSTVNRENKREFH</sequence>
<evidence type="ECO:0000313" key="3">
    <source>
        <dbReference type="EMBL" id="AHI20224.1"/>
    </source>
</evidence>
<dbReference type="GeneID" id="82877796"/>
<dbReference type="RefSeq" id="WP_025387672.1">
    <property type="nucleotide sequence ID" value="NZ_CP004350.1"/>
</dbReference>